<dbReference type="InterPro" id="IPR025381">
    <property type="entry name" value="DUF4296"/>
</dbReference>
<evidence type="ECO:0000313" key="3">
    <source>
        <dbReference type="Proteomes" id="UP000293347"/>
    </source>
</evidence>
<keyword evidence="3" id="KW-1185">Reference proteome</keyword>
<accession>A0A4R0NQV2</accession>
<gene>
    <name evidence="2" type="ORF">EZ437_12035</name>
</gene>
<evidence type="ECO:0000313" key="2">
    <source>
        <dbReference type="EMBL" id="TCD01464.1"/>
    </source>
</evidence>
<sequence>MKNFIYLVFVFLLAASCKPGIPNDIIEPDKMALVLHDIHLADAYLQTIYVPDSAKKTASAFYGGIYKKFEIDSALYQKSLDYYLINPRVMNGIYEKVTAELTKEKTVITRIDSIEYAKELKIRQKKMKADSVKRADSVKKSLLIKNKDSLKKALKKSLKIKKADSLKKASEARKLRIKRRTELLKGVVPVKIKN</sequence>
<dbReference type="PROSITE" id="PS51257">
    <property type="entry name" value="PROKAR_LIPOPROTEIN"/>
    <property type="match status" value="1"/>
</dbReference>
<reference evidence="2 3" key="1">
    <citation type="submission" date="2019-02" db="EMBL/GenBank/DDBJ databases">
        <title>Pedobacter sp. RP-1-14 sp. nov., isolated from Arctic soil.</title>
        <authorList>
            <person name="Dahal R.H."/>
        </authorList>
    </citation>
    <scope>NUCLEOTIDE SEQUENCE [LARGE SCALE GENOMIC DNA]</scope>
    <source>
        <strain evidence="2 3">RP-1-14</strain>
    </source>
</reference>
<name>A0A4R0NQV2_9SPHI</name>
<dbReference type="Pfam" id="PF14129">
    <property type="entry name" value="DUF4296"/>
    <property type="match status" value="1"/>
</dbReference>
<dbReference type="AlphaFoldDB" id="A0A4R0NQV2"/>
<dbReference type="OrthoDB" id="678784at2"/>
<proteinExistence type="predicted"/>
<protein>
    <submittedName>
        <fullName evidence="2">DUF4296 domain-containing protein</fullName>
    </submittedName>
</protein>
<comment type="caution">
    <text evidence="2">The sequence shown here is derived from an EMBL/GenBank/DDBJ whole genome shotgun (WGS) entry which is preliminary data.</text>
</comment>
<evidence type="ECO:0000259" key="1">
    <source>
        <dbReference type="Pfam" id="PF14129"/>
    </source>
</evidence>
<dbReference type="Proteomes" id="UP000293347">
    <property type="component" value="Unassembled WGS sequence"/>
</dbReference>
<dbReference type="EMBL" id="SJSL01000002">
    <property type="protein sequence ID" value="TCD01464.1"/>
    <property type="molecule type" value="Genomic_DNA"/>
</dbReference>
<dbReference type="RefSeq" id="WP_131596264.1">
    <property type="nucleotide sequence ID" value="NZ_SJSL01000002.1"/>
</dbReference>
<organism evidence="2 3">
    <name type="scientific">Pedobacter psychroterrae</name>
    <dbReference type="NCBI Taxonomy" id="2530453"/>
    <lineage>
        <taxon>Bacteria</taxon>
        <taxon>Pseudomonadati</taxon>
        <taxon>Bacteroidota</taxon>
        <taxon>Sphingobacteriia</taxon>
        <taxon>Sphingobacteriales</taxon>
        <taxon>Sphingobacteriaceae</taxon>
        <taxon>Pedobacter</taxon>
    </lineage>
</organism>
<feature type="domain" description="DUF4296" evidence="1">
    <location>
        <begin position="22"/>
        <end position="105"/>
    </location>
</feature>